<reference evidence="1" key="1">
    <citation type="submission" date="2014-11" db="EMBL/GenBank/DDBJ databases">
        <authorList>
            <person name="Amaro Gonzalez C."/>
        </authorList>
    </citation>
    <scope>NUCLEOTIDE SEQUENCE</scope>
</reference>
<name>A0A0E9SD07_ANGAN</name>
<dbReference type="EMBL" id="GBXM01069445">
    <property type="protein sequence ID" value="JAH39132.1"/>
    <property type="molecule type" value="Transcribed_RNA"/>
</dbReference>
<reference evidence="1" key="2">
    <citation type="journal article" date="2015" name="Fish Shellfish Immunol.">
        <title>Early steps in the European eel (Anguilla anguilla)-Vibrio vulnificus interaction in the gills: Role of the RtxA13 toxin.</title>
        <authorList>
            <person name="Callol A."/>
            <person name="Pajuelo D."/>
            <person name="Ebbesson L."/>
            <person name="Teles M."/>
            <person name="MacKenzie S."/>
            <person name="Amaro C."/>
        </authorList>
    </citation>
    <scope>NUCLEOTIDE SEQUENCE</scope>
</reference>
<evidence type="ECO:0000313" key="1">
    <source>
        <dbReference type="EMBL" id="JAH39132.1"/>
    </source>
</evidence>
<organism evidence="1">
    <name type="scientific">Anguilla anguilla</name>
    <name type="common">European freshwater eel</name>
    <name type="synonym">Muraena anguilla</name>
    <dbReference type="NCBI Taxonomy" id="7936"/>
    <lineage>
        <taxon>Eukaryota</taxon>
        <taxon>Metazoa</taxon>
        <taxon>Chordata</taxon>
        <taxon>Craniata</taxon>
        <taxon>Vertebrata</taxon>
        <taxon>Euteleostomi</taxon>
        <taxon>Actinopterygii</taxon>
        <taxon>Neopterygii</taxon>
        <taxon>Teleostei</taxon>
        <taxon>Anguilliformes</taxon>
        <taxon>Anguillidae</taxon>
        <taxon>Anguilla</taxon>
    </lineage>
</organism>
<sequence>MWLRLQAIGHYRLGSELDTLSLTSGAKFIEREKRMLMLQFASNIVRVFGSFRKLHTHILCITKMVP</sequence>
<proteinExistence type="predicted"/>
<dbReference type="AlphaFoldDB" id="A0A0E9SD07"/>
<protein>
    <submittedName>
        <fullName evidence="1">Uncharacterized protein</fullName>
    </submittedName>
</protein>
<accession>A0A0E9SD07</accession>